<comment type="similarity">
    <text evidence="1">Belongs to the PIH1 family.</text>
</comment>
<keyword evidence="5" id="KW-1185">Reference proteome</keyword>
<feature type="domain" description="PIH1 N-terminal" evidence="3">
    <location>
        <begin position="52"/>
        <end position="187"/>
    </location>
</feature>
<dbReference type="PANTHER" id="PTHR22997">
    <property type="entry name" value="PIH1 DOMAIN-CONTAINING PROTEIN 1"/>
    <property type="match status" value="1"/>
</dbReference>
<feature type="region of interest" description="Disordered" evidence="2">
    <location>
        <begin position="1"/>
        <end position="21"/>
    </location>
</feature>
<dbReference type="PANTHER" id="PTHR22997:SF0">
    <property type="entry name" value="PIH1 DOMAIN-CONTAINING PROTEIN 1"/>
    <property type="match status" value="1"/>
</dbReference>
<dbReference type="InterPro" id="IPR012981">
    <property type="entry name" value="PIH1_N"/>
</dbReference>
<evidence type="ECO:0000313" key="5">
    <source>
        <dbReference type="Proteomes" id="UP000294530"/>
    </source>
</evidence>
<gene>
    <name evidence="4" type="ORF">CCR75_005928</name>
</gene>
<accession>A0A976ILR4</accession>
<evidence type="ECO:0000256" key="2">
    <source>
        <dbReference type="SAM" id="MobiDB-lite"/>
    </source>
</evidence>
<evidence type="ECO:0000256" key="1">
    <source>
        <dbReference type="ARBA" id="ARBA00008511"/>
    </source>
</evidence>
<dbReference type="EMBL" id="SHOA02000009">
    <property type="protein sequence ID" value="TDH74068.1"/>
    <property type="molecule type" value="Genomic_DNA"/>
</dbReference>
<dbReference type="AlphaFoldDB" id="A0A976ILR4"/>
<dbReference type="Proteomes" id="UP000294530">
    <property type="component" value="Unassembled WGS sequence"/>
</dbReference>
<proteinExistence type="inferred from homology"/>
<sequence>MERSVPEAAVRQQRRSAESKVLPEEHGECLVAMKDPLLRSLLDEYMQEMSNSNNQIKKEQSFAQREHDENVLFSNQLIKPTPGFVVKTTWDNSQKIFINVCSNPTIEPSNNYFHGSRNQQFKTSWKIPYLVGPERVELDHRGHQVPTFDVCFHPHVLEYAQTRVGYQDLVVQTCLEAIEANLRVSRHAAKAVLSRQYIVLQGVSYKSGTPTQCNVHHTTSLKHLTTISKKQWNNNTKAKDLPTSASILSVQNKHNFINLSTPQESSPNAFQSLQETTKKSQPNPLNHVHPAIKLHIPRYQTHETNTCVTYLVQVAHIIESSVQLSFPSSSSLTLVFQASKHHPYQLDIALSFRSIKSTQVHVASENLALLLFKTSTVQPNDST</sequence>
<dbReference type="GeneID" id="94349673"/>
<comment type="caution">
    <text evidence="4">The sequence shown here is derived from an EMBL/GenBank/DDBJ whole genome shotgun (WGS) entry which is preliminary data.</text>
</comment>
<name>A0A976ILR4_BRELC</name>
<dbReference type="KEGG" id="blac:94349673"/>
<dbReference type="Pfam" id="PF08190">
    <property type="entry name" value="PIH1"/>
    <property type="match status" value="1"/>
</dbReference>
<reference evidence="4 5" key="1">
    <citation type="journal article" date="2021" name="Genome Biol.">
        <title>AFLAP: assembly-free linkage analysis pipeline using k-mers from genome sequencing data.</title>
        <authorList>
            <person name="Fletcher K."/>
            <person name="Zhang L."/>
            <person name="Gil J."/>
            <person name="Han R."/>
            <person name="Cavanaugh K."/>
            <person name="Michelmore R."/>
        </authorList>
    </citation>
    <scope>NUCLEOTIDE SEQUENCE [LARGE SCALE GENOMIC DNA]</scope>
    <source>
        <strain evidence="4 5">SF5</strain>
    </source>
</reference>
<organism evidence="4 5">
    <name type="scientific">Bremia lactucae</name>
    <name type="common">Lettuce downy mildew</name>
    <dbReference type="NCBI Taxonomy" id="4779"/>
    <lineage>
        <taxon>Eukaryota</taxon>
        <taxon>Sar</taxon>
        <taxon>Stramenopiles</taxon>
        <taxon>Oomycota</taxon>
        <taxon>Peronosporomycetes</taxon>
        <taxon>Peronosporales</taxon>
        <taxon>Peronosporaceae</taxon>
        <taxon>Bremia</taxon>
    </lineage>
</organism>
<evidence type="ECO:0000259" key="3">
    <source>
        <dbReference type="Pfam" id="PF08190"/>
    </source>
</evidence>
<dbReference type="GO" id="GO:0005737">
    <property type="term" value="C:cytoplasm"/>
    <property type="evidence" value="ECO:0007669"/>
    <property type="project" value="TreeGrafter"/>
</dbReference>
<dbReference type="RefSeq" id="XP_067823566.1">
    <property type="nucleotide sequence ID" value="XM_067964002.1"/>
</dbReference>
<protein>
    <recommendedName>
        <fullName evidence="3">PIH1 N-terminal domain-containing protein</fullName>
    </recommendedName>
</protein>
<dbReference type="OrthoDB" id="5135119at2759"/>
<dbReference type="InterPro" id="IPR050734">
    <property type="entry name" value="PIH1/Kintoun_subfamily"/>
</dbReference>
<evidence type="ECO:0000313" key="4">
    <source>
        <dbReference type="EMBL" id="TDH74068.1"/>
    </source>
</evidence>